<dbReference type="InterPro" id="IPR001613">
    <property type="entry name" value="Flavin_amine_oxidase"/>
</dbReference>
<dbReference type="PRINTS" id="PR00757">
    <property type="entry name" value="AMINEOXDASEF"/>
</dbReference>
<sequence length="464" mass="49219">MGEVTVASTTDVIVVGAGLAGLTAARRLVDAGLAVQVVEARDRVGGRTLNHDLGDGRIVDSGGQFVGPTQDRVLALAQELGVETFSTFDQGLSTYVKNGTARTFTGDVPPDPAALADVGALILRVNRAARSIPVDEPWNARGARSLDSQSLTSWIRRGAVTDGGLDLLNVLLGSAFGGSATDASALFGLWYVAGAGNEYTAGTVERMIGVRGAAQDSRFHGGAQMLSLRLADELGDAVALGEPVRRVEQDGRGVRVFSDNREWSASRAVVAVPPALASRIAWDPLLPAQQDALFSRMALGTLCKIEAVYPEPFWRKDGLSGQGVFRDPTSPVCSMFDNSPPDGGPGILMGFVGGAQWRRWVSLPAGQRRGAVLRAFATVVGKQALTPVEWIEQDWTKEEWTRGGPTSVLAPGVVTELGMWRDVPFQRVHWAGAEHSPYWNGYLDGAVRSGESSAAEIIAAEGKM</sequence>
<dbReference type="EMBL" id="WVDC01000003">
    <property type="protein sequence ID" value="NKW41696.1"/>
    <property type="molecule type" value="Genomic_DNA"/>
</dbReference>
<reference evidence="6" key="1">
    <citation type="submission" date="2019-11" db="EMBL/GenBank/DDBJ databases">
        <title>Spread of Macrolides and rifampicin resistant Rhodococcus equi in clinical isolates in the USA.</title>
        <authorList>
            <person name="Alvarez-Narvaez S."/>
            <person name="Huber L."/>
            <person name="Cohen N.D."/>
            <person name="Slovis N."/>
            <person name="Greiter M."/>
            <person name="Giguere S."/>
            <person name="Hart K."/>
        </authorList>
    </citation>
    <scope>NUCLEOTIDE SEQUENCE</scope>
    <source>
        <strain evidence="6">Lh_17</strain>
    </source>
</reference>
<dbReference type="Gene3D" id="3.90.660.10">
    <property type="match status" value="1"/>
</dbReference>
<protein>
    <submittedName>
        <fullName evidence="6">NAD(P)-binding protein</fullName>
    </submittedName>
</protein>
<reference evidence="7" key="2">
    <citation type="journal article" date="2020" name="Environ. Microbiol.">
        <title>The novel and transferable erm(51) gene confers Macrolides, Lincosamides, and Streptogramins B (MLSB) resistance to clonal Rhodococcus equi in the environment.</title>
        <authorList>
            <person name="Huber L."/>
            <person name="Giguere S."/>
            <person name="Slovis N.M."/>
            <person name="Alvarez-Narvaez S."/>
            <person name="Hart K.A."/>
            <person name="Greiter M."/>
            <person name="Morris E.R.A."/>
            <person name="Cohen N.D."/>
        </authorList>
    </citation>
    <scope>NUCLEOTIDE SEQUENCE</scope>
    <source>
        <strain evidence="7">Lh_116_1</strain>
        <strain evidence="8">Lh_16_1</strain>
    </source>
</reference>
<dbReference type="Gene3D" id="3.50.50.60">
    <property type="entry name" value="FAD/NAD(P)-binding domain"/>
    <property type="match status" value="1"/>
</dbReference>
<feature type="binding site" evidence="4">
    <location>
        <position position="244"/>
    </location>
    <ligand>
        <name>FAD</name>
        <dbReference type="ChEBI" id="CHEBI:57692"/>
    </ligand>
</feature>
<dbReference type="GO" id="GO:0016491">
    <property type="term" value="F:oxidoreductase activity"/>
    <property type="evidence" value="ECO:0007669"/>
    <property type="project" value="UniProtKB-KW"/>
</dbReference>
<evidence type="ECO:0000313" key="6">
    <source>
        <dbReference type="EMBL" id="MBM4565092.1"/>
    </source>
</evidence>
<dbReference type="PANTHER" id="PTHR43563:SF1">
    <property type="entry name" value="AMINE OXIDASE [FLAVIN-CONTAINING] B"/>
    <property type="match status" value="1"/>
</dbReference>
<comment type="caution">
    <text evidence="6">The sequence shown here is derived from an EMBL/GenBank/DDBJ whole genome shotgun (WGS) entry which is preliminary data.</text>
</comment>
<evidence type="ECO:0000256" key="3">
    <source>
        <dbReference type="ARBA" id="ARBA00023002"/>
    </source>
</evidence>
<dbReference type="AlphaFoldDB" id="A0A9Q2YYW9"/>
<dbReference type="SUPFAM" id="SSF51905">
    <property type="entry name" value="FAD/NAD(P)-binding domain"/>
    <property type="match status" value="1"/>
</dbReference>
<name>A0A9Q2YYW9_RHOHA</name>
<dbReference type="EMBL" id="WUXR01000002">
    <property type="protein sequence ID" value="MBM4565092.1"/>
    <property type="molecule type" value="Genomic_DNA"/>
</dbReference>
<feature type="binding site" evidence="4">
    <location>
        <begin position="39"/>
        <end position="40"/>
    </location>
    <ligand>
        <name>FAD</name>
        <dbReference type="ChEBI" id="CHEBI:57692"/>
    </ligand>
</feature>
<evidence type="ECO:0000313" key="9">
    <source>
        <dbReference type="Proteomes" id="UP000808906"/>
    </source>
</evidence>
<evidence type="ECO:0000259" key="5">
    <source>
        <dbReference type="Pfam" id="PF01593"/>
    </source>
</evidence>
<feature type="binding site" evidence="4">
    <location>
        <position position="351"/>
    </location>
    <ligand>
        <name>substrate</name>
    </ligand>
</feature>
<comment type="similarity">
    <text evidence="2">Belongs to the flavin monoamine oxidase family.</text>
</comment>
<feature type="domain" description="Amine oxidase" evidence="5">
    <location>
        <begin position="19"/>
        <end position="458"/>
    </location>
</feature>
<dbReference type="Proteomes" id="UP000608063">
    <property type="component" value="Unassembled WGS sequence"/>
</dbReference>
<dbReference type="InterPro" id="IPR002937">
    <property type="entry name" value="Amino_oxidase"/>
</dbReference>
<evidence type="ECO:0000313" key="7">
    <source>
        <dbReference type="EMBL" id="NKT80061.1"/>
    </source>
</evidence>
<gene>
    <name evidence="6" type="ORF">GS441_06475</name>
    <name evidence="7" type="ORF">GS882_18395</name>
    <name evidence="8" type="ORF">GS947_08705</name>
</gene>
<evidence type="ECO:0000256" key="4">
    <source>
        <dbReference type="PIRSR" id="PIRSR601613-1"/>
    </source>
</evidence>
<accession>A0A9Q2YYW9</accession>
<comment type="cofactor">
    <cofactor evidence="1">
        <name>FAD</name>
        <dbReference type="ChEBI" id="CHEBI:57692"/>
    </cofactor>
</comment>
<dbReference type="Proteomes" id="UP000603463">
    <property type="component" value="Unassembled WGS sequence"/>
</dbReference>
<dbReference type="SUPFAM" id="SSF54373">
    <property type="entry name" value="FAD-linked reductases, C-terminal domain"/>
    <property type="match status" value="1"/>
</dbReference>
<dbReference type="EMBL" id="WVBC01000032">
    <property type="protein sequence ID" value="NKT80061.1"/>
    <property type="molecule type" value="Genomic_DNA"/>
</dbReference>
<dbReference type="Proteomes" id="UP000808906">
    <property type="component" value="Unassembled WGS sequence"/>
</dbReference>
<dbReference type="Pfam" id="PF01593">
    <property type="entry name" value="Amino_oxidase"/>
    <property type="match status" value="1"/>
</dbReference>
<dbReference type="InterPro" id="IPR050703">
    <property type="entry name" value="Flavin_MAO"/>
</dbReference>
<evidence type="ECO:0000313" key="8">
    <source>
        <dbReference type="EMBL" id="NKW41696.1"/>
    </source>
</evidence>
<keyword evidence="3" id="KW-0560">Oxidoreductase</keyword>
<dbReference type="InterPro" id="IPR036188">
    <property type="entry name" value="FAD/NAD-bd_sf"/>
</dbReference>
<dbReference type="PANTHER" id="PTHR43563">
    <property type="entry name" value="AMINE OXIDASE"/>
    <property type="match status" value="1"/>
</dbReference>
<organism evidence="6 9">
    <name type="scientific">Rhodococcus hoagii</name>
    <name type="common">Corynebacterium equii</name>
    <dbReference type="NCBI Taxonomy" id="43767"/>
    <lineage>
        <taxon>Bacteria</taxon>
        <taxon>Bacillati</taxon>
        <taxon>Actinomycetota</taxon>
        <taxon>Actinomycetes</taxon>
        <taxon>Mycobacteriales</taxon>
        <taxon>Nocardiaceae</taxon>
        <taxon>Prescottella</taxon>
    </lineage>
</organism>
<feature type="binding site" evidence="4">
    <location>
        <position position="434"/>
    </location>
    <ligand>
        <name>FAD</name>
        <dbReference type="ChEBI" id="CHEBI:57692"/>
    </ligand>
</feature>
<dbReference type="Gene3D" id="1.10.405.10">
    <property type="entry name" value="Guanine Nucleotide Dissociation Inhibitor, domain 1"/>
    <property type="match status" value="1"/>
</dbReference>
<evidence type="ECO:0000256" key="1">
    <source>
        <dbReference type="ARBA" id="ARBA00001974"/>
    </source>
</evidence>
<proteinExistence type="inferred from homology"/>
<evidence type="ECO:0000256" key="2">
    <source>
        <dbReference type="ARBA" id="ARBA00005995"/>
    </source>
</evidence>